<evidence type="ECO:0008006" key="4">
    <source>
        <dbReference type="Google" id="ProtNLM"/>
    </source>
</evidence>
<dbReference type="RefSeq" id="WP_031565903.1">
    <property type="nucleotide sequence ID" value="NZ_CAAAIS010000003.1"/>
</dbReference>
<evidence type="ECO:0000313" key="3">
    <source>
        <dbReference type="Proteomes" id="UP000255297"/>
    </source>
</evidence>
<keyword evidence="1" id="KW-1133">Transmembrane helix</keyword>
<protein>
    <recommendedName>
        <fullName evidence="4">DUF2892 domain-containing protein</fullName>
    </recommendedName>
</protein>
<dbReference type="STRING" id="1122170.GCA_000701265_01079"/>
<accession>A0A378LTP5</accession>
<keyword evidence="1" id="KW-0472">Membrane</keyword>
<keyword evidence="1" id="KW-0812">Transmembrane</keyword>
<evidence type="ECO:0000313" key="2">
    <source>
        <dbReference type="EMBL" id="STY29222.1"/>
    </source>
</evidence>
<organism evidence="2 3">
    <name type="scientific">Legionella wadsworthii</name>
    <dbReference type="NCBI Taxonomy" id="28088"/>
    <lineage>
        <taxon>Bacteria</taxon>
        <taxon>Pseudomonadati</taxon>
        <taxon>Pseudomonadota</taxon>
        <taxon>Gammaproteobacteria</taxon>
        <taxon>Legionellales</taxon>
        <taxon>Legionellaceae</taxon>
        <taxon>Legionella</taxon>
    </lineage>
</organism>
<dbReference type="Proteomes" id="UP000255297">
    <property type="component" value="Unassembled WGS sequence"/>
</dbReference>
<evidence type="ECO:0000256" key="1">
    <source>
        <dbReference type="SAM" id="Phobius"/>
    </source>
</evidence>
<dbReference type="OrthoDB" id="9799383at2"/>
<dbReference type="Gene3D" id="6.10.140.1340">
    <property type="match status" value="1"/>
</dbReference>
<dbReference type="AlphaFoldDB" id="A0A378LTP5"/>
<name>A0A378LTP5_9GAMM</name>
<feature type="transmembrane region" description="Helical" evidence="1">
    <location>
        <begin position="53"/>
        <end position="76"/>
    </location>
</feature>
<reference evidence="2 3" key="1">
    <citation type="submission" date="2018-06" db="EMBL/GenBank/DDBJ databases">
        <authorList>
            <consortium name="Pathogen Informatics"/>
            <person name="Doyle S."/>
        </authorList>
    </citation>
    <scope>NUCLEOTIDE SEQUENCE [LARGE SCALE GENOMIC DNA]</scope>
    <source>
        <strain evidence="2 3">NCTC11532</strain>
    </source>
</reference>
<dbReference type="EMBL" id="UGPB01000001">
    <property type="protein sequence ID" value="STY29222.1"/>
    <property type="molecule type" value="Genomic_DNA"/>
</dbReference>
<keyword evidence="3" id="KW-1185">Reference proteome</keyword>
<gene>
    <name evidence="2" type="ORF">NCTC11532_01407</name>
</gene>
<proteinExistence type="predicted"/>
<sequence>MEHDHVRENSTSSANQAIDYQIISELQYFSTTDSNEINSRINKIEKEYNIERILELNASILAFIGVLLGAFLNIFWLFLPGIVLPFLAFHAIQGWCPPIPILRALKVRTQKEIDTEKYSLKILRGDFDNLQSEKDVHKILELVRK</sequence>